<evidence type="ECO:0000313" key="1">
    <source>
        <dbReference type="EMBL" id="GAA0616306.1"/>
    </source>
</evidence>
<gene>
    <name evidence="1" type="ORF">GCM10008943_33900</name>
</gene>
<reference evidence="1 2" key="1">
    <citation type="journal article" date="2019" name="Int. J. Syst. Evol. Microbiol.">
        <title>The Global Catalogue of Microorganisms (GCM) 10K type strain sequencing project: providing services to taxonomists for standard genome sequencing and annotation.</title>
        <authorList>
            <consortium name="The Broad Institute Genomics Platform"/>
            <consortium name="The Broad Institute Genome Sequencing Center for Infectious Disease"/>
            <person name="Wu L."/>
            <person name="Ma J."/>
        </authorList>
    </citation>
    <scope>NUCLEOTIDE SEQUENCE [LARGE SCALE GENOMIC DNA]</scope>
    <source>
        <strain evidence="1 2">JCM 15115</strain>
    </source>
</reference>
<protein>
    <submittedName>
        <fullName evidence="1">Uncharacterized protein</fullName>
    </submittedName>
</protein>
<dbReference type="Proteomes" id="UP001424441">
    <property type="component" value="Unassembled WGS sequence"/>
</dbReference>
<evidence type="ECO:0000313" key="2">
    <source>
        <dbReference type="Proteomes" id="UP001424441"/>
    </source>
</evidence>
<accession>A0ABN1GQ98</accession>
<organism evidence="1 2">
    <name type="scientific">Paenochrobactrum glaciei</name>
    <dbReference type="NCBI Taxonomy" id="486407"/>
    <lineage>
        <taxon>Bacteria</taxon>
        <taxon>Pseudomonadati</taxon>
        <taxon>Pseudomonadota</taxon>
        <taxon>Alphaproteobacteria</taxon>
        <taxon>Hyphomicrobiales</taxon>
        <taxon>Brucellaceae</taxon>
        <taxon>Paenochrobactrum</taxon>
    </lineage>
</organism>
<dbReference type="EMBL" id="BAAADE010000024">
    <property type="protein sequence ID" value="GAA0616306.1"/>
    <property type="molecule type" value="Genomic_DNA"/>
</dbReference>
<keyword evidence="2" id="KW-1185">Reference proteome</keyword>
<comment type="caution">
    <text evidence="1">The sequence shown here is derived from an EMBL/GenBank/DDBJ whole genome shotgun (WGS) entry which is preliminary data.</text>
</comment>
<proteinExistence type="predicted"/>
<sequence>MRVYRLDPNTRSKQYPITQDGCFVLANPEHGNERHYAKNKVLVHTEQEMIDLIIQGYSVRVGTDKAPSLVRRNIFIDGEQVT</sequence>
<name>A0ABN1GQ98_9HYPH</name>